<reference evidence="14 15" key="1">
    <citation type="journal article" date="2016" name="Int. J. Syst. Evol. Microbiol.">
        <title>Acidipila dinghuensis sp. nov., an acidobacterium isolated from forest soil.</title>
        <authorList>
            <person name="Jiang Y.W."/>
            <person name="Wang J."/>
            <person name="Chen M.H."/>
            <person name="Lv Y.Y."/>
            <person name="Qiu L.H."/>
        </authorList>
    </citation>
    <scope>NUCLEOTIDE SEQUENCE [LARGE SCALE GENOMIC DNA]</scope>
    <source>
        <strain evidence="14 15">DHOF10</strain>
    </source>
</reference>
<dbReference type="Pfam" id="PF02768">
    <property type="entry name" value="DNA_pol3_beta_3"/>
    <property type="match status" value="1"/>
</dbReference>
<keyword evidence="15" id="KW-1185">Reference proteome</keyword>
<dbReference type="CDD" id="cd00140">
    <property type="entry name" value="beta_clamp"/>
    <property type="match status" value="1"/>
</dbReference>
<evidence type="ECO:0000256" key="4">
    <source>
        <dbReference type="ARBA" id="ARBA00022490"/>
    </source>
</evidence>
<evidence type="ECO:0000259" key="11">
    <source>
        <dbReference type="Pfam" id="PF00712"/>
    </source>
</evidence>
<gene>
    <name evidence="14" type="ORF">ESZ00_08155</name>
</gene>
<dbReference type="Proteomes" id="UP000290253">
    <property type="component" value="Unassembled WGS sequence"/>
</dbReference>
<evidence type="ECO:0000256" key="6">
    <source>
        <dbReference type="ARBA" id="ARBA00022695"/>
    </source>
</evidence>
<dbReference type="InterPro" id="IPR022635">
    <property type="entry name" value="DNA_polIII_beta_C"/>
</dbReference>
<keyword evidence="6 10" id="KW-0548">Nucleotidyltransferase</keyword>
<dbReference type="InterPro" id="IPR022634">
    <property type="entry name" value="DNA_polIII_beta_N"/>
</dbReference>
<dbReference type="Gene3D" id="3.70.10.10">
    <property type="match status" value="1"/>
</dbReference>
<proteinExistence type="inferred from homology"/>
<comment type="caution">
    <text evidence="14">The sequence shown here is derived from an EMBL/GenBank/DDBJ whole genome shotgun (WGS) entry which is preliminary data.</text>
</comment>
<comment type="subunit">
    <text evidence="10">Forms a ring-shaped head-to-tail homodimer around DNA.</text>
</comment>
<dbReference type="GO" id="GO:0003887">
    <property type="term" value="F:DNA-directed DNA polymerase activity"/>
    <property type="evidence" value="ECO:0007669"/>
    <property type="project" value="UniProtKB-UniRule"/>
</dbReference>
<dbReference type="EMBL" id="SDMK01000001">
    <property type="protein sequence ID" value="RXS97821.1"/>
    <property type="molecule type" value="Genomic_DNA"/>
</dbReference>
<dbReference type="NCBIfam" id="TIGR00663">
    <property type="entry name" value="dnan"/>
    <property type="match status" value="1"/>
</dbReference>
<evidence type="ECO:0000259" key="12">
    <source>
        <dbReference type="Pfam" id="PF02767"/>
    </source>
</evidence>
<evidence type="ECO:0000259" key="13">
    <source>
        <dbReference type="Pfam" id="PF02768"/>
    </source>
</evidence>
<sequence length="397" mass="43892">MSGAATGLGIESENSVPVTGQGANMEISISRQDLLRELTATQSVVERKTTIPILSNFLIEADEEQITITATDLDQSMKTSCKAKVKKPGSCTIPARKLYDYIKLLGDGDISIKLMDNHWVQIRSGRSNTKMVGMARANFPQVPEFPQTAVTSIPAASLKNCIAKTIFAISNEESRYTLNGALLILKAESLAMVATDGHRLSFIEKGGETLSNVSGERKTLIPRKALAELQSLLSNTEAETIEFAEDDHTLFFRVGHRVLTSRKLTGQFPNYEAVMPRENTKFVIVRSEDLMGSIQRVAQFADERSGAVKMRLEQNELKLSSSSTDSGESEDVIESPYAFDPLVVGFNSAYLIDFLRAIGNTGEVRLEFKDAQSAGQLRPEDAENEYKYRYIIMPMRI</sequence>
<dbReference type="GO" id="GO:0005737">
    <property type="term" value="C:cytoplasm"/>
    <property type="evidence" value="ECO:0007669"/>
    <property type="project" value="UniProtKB-SubCell"/>
</dbReference>
<keyword evidence="5 10" id="KW-0808">Transferase</keyword>
<dbReference type="SMART" id="SM00480">
    <property type="entry name" value="POL3Bc"/>
    <property type="match status" value="1"/>
</dbReference>
<dbReference type="PIRSF" id="PIRSF000804">
    <property type="entry name" value="DNA_pol_III_b"/>
    <property type="match status" value="1"/>
</dbReference>
<feature type="domain" description="DNA polymerase III beta sliding clamp C-terminal" evidence="13">
    <location>
        <begin position="274"/>
        <end position="396"/>
    </location>
</feature>
<evidence type="ECO:0000256" key="1">
    <source>
        <dbReference type="ARBA" id="ARBA00004496"/>
    </source>
</evidence>
<dbReference type="SUPFAM" id="SSF55979">
    <property type="entry name" value="DNA clamp"/>
    <property type="match status" value="3"/>
</dbReference>
<evidence type="ECO:0000256" key="3">
    <source>
        <dbReference type="ARBA" id="ARBA00021035"/>
    </source>
</evidence>
<dbReference type="OrthoDB" id="8421503at2"/>
<keyword evidence="7 10" id="KW-0235">DNA replication</keyword>
<dbReference type="RefSeq" id="WP_129207600.1">
    <property type="nucleotide sequence ID" value="NZ_BMGU01000001.1"/>
</dbReference>
<feature type="domain" description="DNA polymerase III beta sliding clamp central" evidence="12">
    <location>
        <begin position="153"/>
        <end position="270"/>
    </location>
</feature>
<keyword evidence="8 10" id="KW-0239">DNA-directed DNA polymerase</keyword>
<dbReference type="Pfam" id="PF02767">
    <property type="entry name" value="DNA_pol3_beta_2"/>
    <property type="match status" value="1"/>
</dbReference>
<dbReference type="InterPro" id="IPR022637">
    <property type="entry name" value="DNA_polIII_beta_cen"/>
</dbReference>
<feature type="domain" description="DNA polymerase III beta sliding clamp N-terminal" evidence="11">
    <location>
        <begin position="25"/>
        <end position="143"/>
    </location>
</feature>
<dbReference type="GO" id="GO:0006271">
    <property type="term" value="P:DNA strand elongation involved in DNA replication"/>
    <property type="evidence" value="ECO:0007669"/>
    <property type="project" value="TreeGrafter"/>
</dbReference>
<comment type="function">
    <text evidence="10">Confers DNA tethering and processivity to DNA polymerases and other proteins. Acts as a clamp, forming a ring around DNA (a reaction catalyzed by the clamp-loading complex) which diffuses in an ATP-independent manner freely and bidirectionally along dsDNA. Initially characterized for its ability to contact the catalytic subunit of DNA polymerase III (Pol III), a complex, multichain enzyme responsible for most of the replicative synthesis in bacteria; Pol III exhibits 3'-5' exonuclease proofreading activity. The beta chain is required for initiation of replication as well as for processivity of DNA replication.</text>
</comment>
<evidence type="ECO:0000256" key="2">
    <source>
        <dbReference type="ARBA" id="ARBA00010752"/>
    </source>
</evidence>
<dbReference type="PANTHER" id="PTHR30478">
    <property type="entry name" value="DNA POLYMERASE III SUBUNIT BETA"/>
    <property type="match status" value="1"/>
</dbReference>
<evidence type="ECO:0000256" key="5">
    <source>
        <dbReference type="ARBA" id="ARBA00022679"/>
    </source>
</evidence>
<evidence type="ECO:0000256" key="8">
    <source>
        <dbReference type="ARBA" id="ARBA00022932"/>
    </source>
</evidence>
<dbReference type="Gene3D" id="3.10.150.10">
    <property type="entry name" value="DNA Polymerase III, subunit A, domain 2"/>
    <property type="match status" value="1"/>
</dbReference>
<evidence type="ECO:0000256" key="10">
    <source>
        <dbReference type="PIRNR" id="PIRNR000804"/>
    </source>
</evidence>
<dbReference type="InterPro" id="IPR001001">
    <property type="entry name" value="DNA_polIII_beta"/>
</dbReference>
<comment type="similarity">
    <text evidence="2 10">Belongs to the beta sliding clamp family.</text>
</comment>
<dbReference type="Pfam" id="PF00712">
    <property type="entry name" value="DNA_pol3_beta"/>
    <property type="match status" value="1"/>
</dbReference>
<name>A0A4Q1SJK2_9BACT</name>
<evidence type="ECO:0000313" key="14">
    <source>
        <dbReference type="EMBL" id="RXS97821.1"/>
    </source>
</evidence>
<keyword evidence="4 10" id="KW-0963">Cytoplasm</keyword>
<dbReference type="InterPro" id="IPR046938">
    <property type="entry name" value="DNA_clamp_sf"/>
</dbReference>
<dbReference type="PANTHER" id="PTHR30478:SF0">
    <property type="entry name" value="BETA SLIDING CLAMP"/>
    <property type="match status" value="1"/>
</dbReference>
<dbReference type="AlphaFoldDB" id="A0A4Q1SJK2"/>
<dbReference type="GO" id="GO:0008408">
    <property type="term" value="F:3'-5' exonuclease activity"/>
    <property type="evidence" value="ECO:0007669"/>
    <property type="project" value="InterPro"/>
</dbReference>
<evidence type="ECO:0000256" key="7">
    <source>
        <dbReference type="ARBA" id="ARBA00022705"/>
    </source>
</evidence>
<protein>
    <recommendedName>
        <fullName evidence="3 10">Beta sliding clamp</fullName>
    </recommendedName>
</protein>
<dbReference type="GO" id="GO:0009360">
    <property type="term" value="C:DNA polymerase III complex"/>
    <property type="evidence" value="ECO:0007669"/>
    <property type="project" value="InterPro"/>
</dbReference>
<comment type="subcellular location">
    <subcellularLocation>
        <location evidence="1 10">Cytoplasm</location>
    </subcellularLocation>
</comment>
<accession>A0A4Q1SJK2</accession>
<evidence type="ECO:0000256" key="9">
    <source>
        <dbReference type="ARBA" id="ARBA00023125"/>
    </source>
</evidence>
<dbReference type="GO" id="GO:0003677">
    <property type="term" value="F:DNA binding"/>
    <property type="evidence" value="ECO:0007669"/>
    <property type="project" value="UniProtKB-UniRule"/>
</dbReference>
<keyword evidence="9" id="KW-0238">DNA-binding</keyword>
<evidence type="ECO:0000313" key="15">
    <source>
        <dbReference type="Proteomes" id="UP000290253"/>
    </source>
</evidence>
<organism evidence="14 15">
    <name type="scientific">Silvibacterium dinghuense</name>
    <dbReference type="NCBI Taxonomy" id="1560006"/>
    <lineage>
        <taxon>Bacteria</taxon>
        <taxon>Pseudomonadati</taxon>
        <taxon>Acidobacteriota</taxon>
        <taxon>Terriglobia</taxon>
        <taxon>Terriglobales</taxon>
        <taxon>Acidobacteriaceae</taxon>
        <taxon>Silvibacterium</taxon>
    </lineage>
</organism>